<sequence length="523" mass="56237">MLCSEVWPRYVAVGPGVPVESSEVCFQRLLRACTYVVGSHGLPTNLNWGGGLPNGVAGMVVLVSDPDWYRKVRGKGPGRHPPPNVEQGVQWREDLTARFKQLQSTIVIKVRMKEEGGRIVQWAGDEAVLISHMRIQLSPGQVTPGQVTHAFVGATDRDLDEGIVFCSGTGGSSLSVLARRSSEPSSPLAPLPIHGFCLAFQATDAPYRELQSAFVELGSPFTPIPFSLWQQLKPEAIQRPHLLEAPLAPPLPNYMQEPPVLFRRCDPPAELSLSLPRSYYEPAFVDPLAPQSGQPAAAAAAAAAAIPAWRGGGTQCACGLRFPPSGGEAQGAAVNAPRCAPAGEEEDPDSQRFGEIVQSCFVLSAHSVYVFSCAFLNLSVDLTNLDECCSVRKIHEEGAKCMIVLGGRCPNCSLGRVAVIESGGVEPMDTQADWQKQLPMLECLLPEESSSGSSSSSAASSSAAQPAKEGDVCKRKLVVIPVDDNIEPTTDQEQAKHLVAYMWLRERKRSVNEMKVCVSLCSI</sequence>
<evidence type="ECO:0000313" key="2">
    <source>
        <dbReference type="EMBL" id="CEM24277.1"/>
    </source>
</evidence>
<feature type="region of interest" description="Disordered" evidence="1">
    <location>
        <begin position="447"/>
        <end position="467"/>
    </location>
</feature>
<reference evidence="2" key="1">
    <citation type="submission" date="2014-11" db="EMBL/GenBank/DDBJ databases">
        <authorList>
            <person name="Otto D Thomas"/>
            <person name="Naeem Raeece"/>
        </authorList>
    </citation>
    <scope>NUCLEOTIDE SEQUENCE</scope>
</reference>
<proteinExistence type="predicted"/>
<gene>
    <name evidence="2" type="ORF">Cvel_4255</name>
</gene>
<name>A0A0G4G6N0_9ALVE</name>
<protein>
    <submittedName>
        <fullName evidence="2">Uncharacterized protein</fullName>
    </submittedName>
</protein>
<dbReference type="VEuPathDB" id="CryptoDB:Cvel_4255"/>
<dbReference type="AlphaFoldDB" id="A0A0G4G6N0"/>
<organism evidence="2">
    <name type="scientific">Chromera velia CCMP2878</name>
    <dbReference type="NCBI Taxonomy" id="1169474"/>
    <lineage>
        <taxon>Eukaryota</taxon>
        <taxon>Sar</taxon>
        <taxon>Alveolata</taxon>
        <taxon>Colpodellida</taxon>
        <taxon>Chromeraceae</taxon>
        <taxon>Chromera</taxon>
    </lineage>
</organism>
<dbReference type="EMBL" id="CDMZ01000937">
    <property type="protein sequence ID" value="CEM24277.1"/>
    <property type="molecule type" value="Genomic_DNA"/>
</dbReference>
<evidence type="ECO:0000256" key="1">
    <source>
        <dbReference type="SAM" id="MobiDB-lite"/>
    </source>
</evidence>
<accession>A0A0G4G6N0</accession>
<feature type="compositionally biased region" description="Low complexity" evidence="1">
    <location>
        <begin position="449"/>
        <end position="464"/>
    </location>
</feature>